<feature type="region of interest" description="Disordered" evidence="1">
    <location>
        <begin position="264"/>
        <end position="314"/>
    </location>
</feature>
<proteinExistence type="predicted"/>
<feature type="compositionally biased region" description="Basic and acidic residues" evidence="1">
    <location>
        <begin position="205"/>
        <end position="222"/>
    </location>
</feature>
<accession>A0A8C7C150</accession>
<feature type="compositionally biased region" description="Pro residues" evidence="1">
    <location>
        <begin position="51"/>
        <end position="60"/>
    </location>
</feature>
<evidence type="ECO:0000313" key="3">
    <source>
        <dbReference type="Proteomes" id="UP000694425"/>
    </source>
</evidence>
<dbReference type="Proteomes" id="UP000694425">
    <property type="component" value="Unplaced"/>
</dbReference>
<dbReference type="Ensembl" id="ENSNVIT00000037635.1">
    <property type="protein sequence ID" value="ENSNVIP00000032476.1"/>
    <property type="gene ID" value="ENSNVIG00000025024.1"/>
</dbReference>
<feature type="compositionally biased region" description="Basic residues" evidence="1">
    <location>
        <begin position="161"/>
        <end position="174"/>
    </location>
</feature>
<feature type="compositionally biased region" description="Pro residues" evidence="1">
    <location>
        <begin position="289"/>
        <end position="303"/>
    </location>
</feature>
<feature type="region of interest" description="Disordered" evidence="1">
    <location>
        <begin position="1"/>
        <end position="174"/>
    </location>
</feature>
<dbReference type="GeneTree" id="ENSGT00490000043964"/>
<evidence type="ECO:0000256" key="1">
    <source>
        <dbReference type="SAM" id="MobiDB-lite"/>
    </source>
</evidence>
<organism evidence="2 3">
    <name type="scientific">Neovison vison</name>
    <name type="common">American mink</name>
    <name type="synonym">Mustela vison</name>
    <dbReference type="NCBI Taxonomy" id="452646"/>
    <lineage>
        <taxon>Eukaryota</taxon>
        <taxon>Metazoa</taxon>
        <taxon>Chordata</taxon>
        <taxon>Craniata</taxon>
        <taxon>Vertebrata</taxon>
        <taxon>Euteleostomi</taxon>
        <taxon>Mammalia</taxon>
        <taxon>Eutheria</taxon>
        <taxon>Laurasiatheria</taxon>
        <taxon>Carnivora</taxon>
        <taxon>Caniformia</taxon>
        <taxon>Musteloidea</taxon>
        <taxon>Mustelidae</taxon>
        <taxon>Mustelinae</taxon>
        <taxon>Neogale</taxon>
    </lineage>
</organism>
<feature type="region of interest" description="Disordered" evidence="1">
    <location>
        <begin position="188"/>
        <end position="239"/>
    </location>
</feature>
<reference evidence="2" key="2">
    <citation type="submission" date="2025-09" db="UniProtKB">
        <authorList>
            <consortium name="Ensembl"/>
        </authorList>
    </citation>
    <scope>IDENTIFICATION</scope>
</reference>
<reference evidence="2" key="1">
    <citation type="submission" date="2025-08" db="UniProtKB">
        <authorList>
            <consortium name="Ensembl"/>
        </authorList>
    </citation>
    <scope>IDENTIFICATION</scope>
</reference>
<feature type="compositionally biased region" description="Low complexity" evidence="1">
    <location>
        <begin position="122"/>
        <end position="134"/>
    </location>
</feature>
<protein>
    <submittedName>
        <fullName evidence="2">Uncharacterized protein</fullName>
    </submittedName>
</protein>
<keyword evidence="3" id="KW-1185">Reference proteome</keyword>
<evidence type="ECO:0000313" key="2">
    <source>
        <dbReference type="Ensembl" id="ENSNVIP00000032476.1"/>
    </source>
</evidence>
<sequence>MRLGTNRKIFSPGIAAAPLPPGARSAGGNRVPAPPLGLTLWPRGSAAPTARRPPPAPPGPGVSARSPPEHGPAPRCVGRRGAHSPPSPGGRPSRLQRRPRSPPAAPGGAKQEGEKKRSLQMAAAPLRRARFLFPPSAPFNRRVPSAEGGEGWRSLGAQGRGKPRRRGRKRRRPRRMILLSFLRKVYPPGHKDKERTRPRVLGLRVPEREMASTPTRNEEKKGSRMSPAAAPSGGSLKVSLSRSEEFLTRISTELTNEALFIAGCPTNSVPTKEKQTQDRGTQISKHGDPPTPGPLCPETPPYPEFQSLTPPNHS</sequence>
<name>A0A8C7C150_NEOVI</name>
<dbReference type="AlphaFoldDB" id="A0A8C7C150"/>